<protein>
    <submittedName>
        <fullName evidence="2">ATP synthase F0 subunit 8</fullName>
    </submittedName>
</protein>
<name>A0A6M4SQY7_CHIOP</name>
<sequence>MPQMAPLLWLYLFMFFNICLLLYLTVNYFIKPFEKIMTLPNNKTLNQKPWEL</sequence>
<keyword evidence="1" id="KW-0812">Transmembrane</keyword>
<dbReference type="EMBL" id="MT335860">
    <property type="protein sequence ID" value="QJS52749.1"/>
    <property type="molecule type" value="Genomic_DNA"/>
</dbReference>
<evidence type="ECO:0000313" key="2">
    <source>
        <dbReference type="EMBL" id="QJS52749.1"/>
    </source>
</evidence>
<reference evidence="2" key="1">
    <citation type="submission" date="2020-04" db="EMBL/GenBank/DDBJ databases">
        <authorList>
            <person name="Kim W."/>
            <person name="Jeong J.-H."/>
        </authorList>
    </citation>
    <scope>NUCLEOTIDE SEQUENCE</scope>
    <source>
        <tissue evidence="2">Muscle</tissue>
    </source>
</reference>
<keyword evidence="2" id="KW-0496">Mitochondrion</keyword>
<feature type="transmembrane region" description="Helical" evidence="1">
    <location>
        <begin position="6"/>
        <end position="30"/>
    </location>
</feature>
<keyword evidence="1" id="KW-1133">Transmembrane helix</keyword>
<dbReference type="AlphaFoldDB" id="A0A6M4SQY7"/>
<evidence type="ECO:0000256" key="1">
    <source>
        <dbReference type="SAM" id="Phobius"/>
    </source>
</evidence>
<organism evidence="2">
    <name type="scientific">Chionoecetes opilio</name>
    <name type="common">Atlantic snow crab</name>
    <name type="synonym">Cancer opilio</name>
    <dbReference type="NCBI Taxonomy" id="41210"/>
    <lineage>
        <taxon>Eukaryota</taxon>
        <taxon>Metazoa</taxon>
        <taxon>Ecdysozoa</taxon>
        <taxon>Arthropoda</taxon>
        <taxon>Crustacea</taxon>
        <taxon>Multicrustacea</taxon>
        <taxon>Malacostraca</taxon>
        <taxon>Eumalacostraca</taxon>
        <taxon>Eucarida</taxon>
        <taxon>Decapoda</taxon>
        <taxon>Pleocyemata</taxon>
        <taxon>Brachyura</taxon>
        <taxon>Eubrachyura</taxon>
        <taxon>Majoidea</taxon>
        <taxon>Majidae</taxon>
        <taxon>Chionoecetes</taxon>
    </lineage>
</organism>
<keyword evidence="1" id="KW-0472">Membrane</keyword>
<gene>
    <name evidence="2" type="primary">ATP8</name>
</gene>
<geneLocation type="mitochondrion" evidence="2"/>
<reference evidence="2" key="2">
    <citation type="submission" date="2020-05" db="EMBL/GenBank/DDBJ databases">
        <title>The complete mitogenome of the opilio crab, Chionoecetes opilio and its unique characteristics.</title>
        <authorList>
            <person name="Ryu S."/>
        </authorList>
    </citation>
    <scope>NUCLEOTIDE SEQUENCE</scope>
    <source>
        <tissue evidence="2">Muscle</tissue>
    </source>
</reference>
<proteinExistence type="predicted"/>
<accession>A0A6M4SQY7</accession>